<dbReference type="Gene3D" id="3.80.10.10">
    <property type="entry name" value="Ribonuclease Inhibitor"/>
    <property type="match status" value="2"/>
</dbReference>
<proteinExistence type="predicted"/>
<comment type="caution">
    <text evidence="3">The sequence shown here is derived from an EMBL/GenBank/DDBJ whole genome shotgun (WGS) entry which is preliminary data.</text>
</comment>
<dbReference type="EMBL" id="JBCGBO010000001">
    <property type="protein sequence ID" value="KAK9229309.1"/>
    <property type="molecule type" value="Genomic_DNA"/>
</dbReference>
<dbReference type="PANTHER" id="PTHR47186">
    <property type="entry name" value="LEUCINE-RICH REPEAT-CONTAINING PROTEIN 57"/>
    <property type="match status" value="1"/>
</dbReference>
<protein>
    <recommendedName>
        <fullName evidence="2">Disease resistance R13L4/SHOC-2-like LRR domain-containing protein</fullName>
    </recommendedName>
</protein>
<evidence type="ECO:0000313" key="3">
    <source>
        <dbReference type="EMBL" id="KAK9229309.1"/>
    </source>
</evidence>
<evidence type="ECO:0000256" key="1">
    <source>
        <dbReference type="ARBA" id="ARBA00022737"/>
    </source>
</evidence>
<dbReference type="InterPro" id="IPR032675">
    <property type="entry name" value="LRR_dom_sf"/>
</dbReference>
<dbReference type="PANTHER" id="PTHR47186:SF40">
    <property type="entry name" value="NB-ARC DOMAIN-CONTAINING PROTEIN"/>
    <property type="match status" value="1"/>
</dbReference>
<keyword evidence="1" id="KW-0677">Repeat</keyword>
<dbReference type="Proteomes" id="UP001428341">
    <property type="component" value="Unassembled WGS sequence"/>
</dbReference>
<accession>A0AAP0N4B8</accession>
<gene>
    <name evidence="3" type="ORF">WN944_022271</name>
</gene>
<organism evidence="3 4">
    <name type="scientific">Citrus x changshan-huyou</name>
    <dbReference type="NCBI Taxonomy" id="2935761"/>
    <lineage>
        <taxon>Eukaryota</taxon>
        <taxon>Viridiplantae</taxon>
        <taxon>Streptophyta</taxon>
        <taxon>Embryophyta</taxon>
        <taxon>Tracheophyta</taxon>
        <taxon>Spermatophyta</taxon>
        <taxon>Magnoliopsida</taxon>
        <taxon>eudicotyledons</taxon>
        <taxon>Gunneridae</taxon>
        <taxon>Pentapetalae</taxon>
        <taxon>rosids</taxon>
        <taxon>malvids</taxon>
        <taxon>Sapindales</taxon>
        <taxon>Rutaceae</taxon>
        <taxon>Aurantioideae</taxon>
        <taxon>Citrus</taxon>
    </lineage>
</organism>
<dbReference type="Pfam" id="PF23598">
    <property type="entry name" value="LRR_14"/>
    <property type="match status" value="1"/>
</dbReference>
<reference evidence="3 4" key="1">
    <citation type="submission" date="2024-05" db="EMBL/GenBank/DDBJ databases">
        <title>Haplotype-resolved chromosome-level genome assembly of Huyou (Citrus changshanensis).</title>
        <authorList>
            <person name="Miao C."/>
            <person name="Chen W."/>
            <person name="Wu Y."/>
            <person name="Wang L."/>
            <person name="Zhao S."/>
            <person name="Grierson D."/>
            <person name="Xu C."/>
            <person name="Chen K."/>
        </authorList>
    </citation>
    <scope>NUCLEOTIDE SEQUENCE [LARGE SCALE GENOMIC DNA]</scope>
    <source>
        <strain evidence="3">01-14</strain>
        <tissue evidence="3">Leaf</tissue>
    </source>
</reference>
<dbReference type="InterPro" id="IPR055414">
    <property type="entry name" value="LRR_R13L4/SHOC2-like"/>
</dbReference>
<feature type="domain" description="Disease resistance R13L4/SHOC-2-like LRR" evidence="2">
    <location>
        <begin position="3"/>
        <end position="280"/>
    </location>
</feature>
<evidence type="ECO:0000259" key="2">
    <source>
        <dbReference type="Pfam" id="PF23598"/>
    </source>
</evidence>
<name>A0AAP0N4B8_9ROSI</name>
<evidence type="ECO:0000313" key="4">
    <source>
        <dbReference type="Proteomes" id="UP001428341"/>
    </source>
</evidence>
<keyword evidence="4" id="KW-1185">Reference proteome</keyword>
<sequence length="329" mass="37971">MPSLRVLDLSYNLFLTSLPSGVSKLVSLRHLNLSCTRIAELPIGLKALVNLRYLNLERMYSLRTIPRHLISSFSMLQVLRMLNCGEFGGTLDKNFVFDDEFLIEELFGLKRLNELSITLRTPHALERFLSSLKLKSCTHSLRLRFHSEMKSLNISSLADMKHLHKFSVSCDGLEEFEIGFAGNVQRIREAHVFHALHKVYIQNCNALKDMTWLLFAPNLKILDILNCNKMEEIISAAKLGEVQEIPFNKLEFLELHHVPELKSIYWSALGFQHLKKIIVYGCPKLKRLPLDSTSAKERKIVVKGDENWWNELEWEDQATRNAFLLCFGD</sequence>
<dbReference type="SUPFAM" id="SSF52058">
    <property type="entry name" value="L domain-like"/>
    <property type="match status" value="1"/>
</dbReference>
<dbReference type="AlphaFoldDB" id="A0AAP0N4B8"/>